<keyword evidence="4" id="KW-0472">Membrane</keyword>
<reference evidence="7" key="1">
    <citation type="submission" date="2010-05" db="EMBL/GenBank/DDBJ databases">
        <title>The genome sequence of Magnaporthe poae strain ATCC 64411.</title>
        <authorList>
            <person name="Ma L.-J."/>
            <person name="Dead R."/>
            <person name="Young S."/>
            <person name="Zeng Q."/>
            <person name="Koehrsen M."/>
            <person name="Alvarado L."/>
            <person name="Berlin A."/>
            <person name="Chapman S.B."/>
            <person name="Chen Z."/>
            <person name="Freedman E."/>
            <person name="Gellesch M."/>
            <person name="Goldberg J."/>
            <person name="Griggs A."/>
            <person name="Gujja S."/>
            <person name="Heilman E.R."/>
            <person name="Heiman D."/>
            <person name="Hepburn T."/>
            <person name="Howarth C."/>
            <person name="Jen D."/>
            <person name="Larson L."/>
            <person name="Mehta T."/>
            <person name="Neiman D."/>
            <person name="Pearson M."/>
            <person name="Roberts A."/>
            <person name="Saif S."/>
            <person name="Shea T."/>
            <person name="Shenoy N."/>
            <person name="Sisk P."/>
            <person name="Stolte C."/>
            <person name="Sykes S."/>
            <person name="Walk T."/>
            <person name="White J."/>
            <person name="Yandava C."/>
            <person name="Haas B."/>
            <person name="Nusbaum C."/>
            <person name="Birren B."/>
        </authorList>
    </citation>
    <scope>NUCLEOTIDE SEQUENCE [LARGE SCALE GENOMIC DNA]</scope>
    <source>
        <strain evidence="7">ATCC 64411 / 73-15</strain>
    </source>
</reference>
<accession>A0A0C4EGP3</accession>
<dbReference type="Proteomes" id="UP000011715">
    <property type="component" value="Unassembled WGS sequence"/>
</dbReference>
<keyword evidence="4" id="KW-0812">Transmembrane</keyword>
<dbReference type="InterPro" id="IPR036291">
    <property type="entry name" value="NAD(P)-bd_dom_sf"/>
</dbReference>
<dbReference type="SUPFAM" id="SSF51735">
    <property type="entry name" value="NAD(P)-binding Rossmann-fold domains"/>
    <property type="match status" value="1"/>
</dbReference>
<comment type="similarity">
    <text evidence="1 3">Belongs to the short-chain dehydrogenases/reductases (SDR) family.</text>
</comment>
<feature type="transmembrane region" description="Helical" evidence="4">
    <location>
        <begin position="160"/>
        <end position="182"/>
    </location>
</feature>
<evidence type="ECO:0000313" key="7">
    <source>
        <dbReference type="Proteomes" id="UP000011715"/>
    </source>
</evidence>
<evidence type="ECO:0000256" key="1">
    <source>
        <dbReference type="ARBA" id="ARBA00006484"/>
    </source>
</evidence>
<dbReference type="AlphaFoldDB" id="A0A0C4EGP3"/>
<organism evidence="6 7">
    <name type="scientific">Magnaporthiopsis poae (strain ATCC 64411 / 73-15)</name>
    <name type="common">Kentucky bluegrass fungus</name>
    <name type="synonym">Magnaporthe poae</name>
    <dbReference type="NCBI Taxonomy" id="644358"/>
    <lineage>
        <taxon>Eukaryota</taxon>
        <taxon>Fungi</taxon>
        <taxon>Dikarya</taxon>
        <taxon>Ascomycota</taxon>
        <taxon>Pezizomycotina</taxon>
        <taxon>Sordariomycetes</taxon>
        <taxon>Sordariomycetidae</taxon>
        <taxon>Magnaporthales</taxon>
        <taxon>Magnaporthaceae</taxon>
        <taxon>Magnaporthiopsis</taxon>
    </lineage>
</organism>
<sequence>MALGPCVSGSFWLWPQRHGRTAEPARGGVGIFIFHPKLDSNSVEFCPRSLLPVKISTALRFFSAQRESLGFRNQFGFILFLPFTVVRSRARRGSCPSLLLFPIRHHDRRYHLGTWIPSWVYFREESEGSKQQTLLINAAMDAYRRPPERDSWFAPLSIDLILKVLYVTFFHPFVAWMVPLCFRAEHMDYKARPMVVSMIYASFVTLCWLLSAINKRIAFGLPRDVDLSDEVIVITGGSSGLGLLIAQVYGMRGASVAVLDVKEMENGESRGVSFYRCDVTDKAAVARVAAEIERDLGSPTVLINNAAIVTGKPLLEMEIEEVERSMSTNLLSHFYTLKTFLPAIIRGGKGGTVVTVSSVIGQLGSARLTDYAAAKGGLIALHKSLTAELRLAHPEIRTVLVTPGQLSTPLFYGVQTPNAFVAPVVEPVEVAKEIIAAIDNGKAEHIGMPFYARWCDWYNVLPVGVQLLARRITGIDRAMETFIGRAGSMPDGEKK</sequence>
<proteinExistence type="inferred from homology"/>
<dbReference type="PANTHER" id="PTHR24322">
    <property type="entry name" value="PKSB"/>
    <property type="match status" value="1"/>
</dbReference>
<feature type="transmembrane region" description="Helical" evidence="4">
    <location>
        <begin position="194"/>
        <end position="211"/>
    </location>
</feature>
<dbReference type="EMBL" id="GL877089">
    <property type="protein sequence ID" value="KLU93083.1"/>
    <property type="molecule type" value="Genomic_DNA"/>
</dbReference>
<evidence type="ECO:0000313" key="6">
    <source>
        <dbReference type="EnsemblFungi" id="MAPG_12024T0"/>
    </source>
</evidence>
<dbReference type="CDD" id="cd05339">
    <property type="entry name" value="17beta-HSDXI-like_SDR_c"/>
    <property type="match status" value="1"/>
</dbReference>
<evidence type="ECO:0000256" key="4">
    <source>
        <dbReference type="SAM" id="Phobius"/>
    </source>
</evidence>
<keyword evidence="4" id="KW-1133">Transmembrane helix</keyword>
<reference evidence="6" key="4">
    <citation type="journal article" date="2015" name="G3 (Bethesda)">
        <title>Genome sequences of three phytopathogenic species of the Magnaporthaceae family of fungi.</title>
        <authorList>
            <person name="Okagaki L.H."/>
            <person name="Nunes C.C."/>
            <person name="Sailsbery J."/>
            <person name="Clay B."/>
            <person name="Brown D."/>
            <person name="John T."/>
            <person name="Oh Y."/>
            <person name="Young N."/>
            <person name="Fitzgerald M."/>
            <person name="Haas B.J."/>
            <person name="Zeng Q."/>
            <person name="Young S."/>
            <person name="Adiconis X."/>
            <person name="Fan L."/>
            <person name="Levin J.Z."/>
            <person name="Mitchell T.K."/>
            <person name="Okubara P.A."/>
            <person name="Farman M.L."/>
            <person name="Kohn L.M."/>
            <person name="Birren B."/>
            <person name="Ma L.-J."/>
            <person name="Dean R.A."/>
        </authorList>
    </citation>
    <scope>NUCLEOTIDE SEQUENCE</scope>
    <source>
        <strain evidence="6">ATCC 64411 / 73-15</strain>
    </source>
</reference>
<dbReference type="PANTHER" id="PTHR24322:SF736">
    <property type="entry name" value="RETINOL DEHYDROGENASE 10"/>
    <property type="match status" value="1"/>
</dbReference>
<evidence type="ECO:0000256" key="2">
    <source>
        <dbReference type="ARBA" id="ARBA00023002"/>
    </source>
</evidence>
<evidence type="ECO:0000256" key="3">
    <source>
        <dbReference type="RuleBase" id="RU000363"/>
    </source>
</evidence>
<dbReference type="STRING" id="644358.A0A0C4EGP3"/>
<keyword evidence="7" id="KW-1185">Reference proteome</keyword>
<reference evidence="6" key="5">
    <citation type="submission" date="2015-06" db="UniProtKB">
        <authorList>
            <consortium name="EnsemblFungi"/>
        </authorList>
    </citation>
    <scope>IDENTIFICATION</scope>
    <source>
        <strain evidence="6">ATCC 64411</strain>
    </source>
</reference>
<dbReference type="VEuPathDB" id="FungiDB:MAPG_12024"/>
<dbReference type="OMA" id="THISFMI"/>
<dbReference type="Pfam" id="PF00106">
    <property type="entry name" value="adh_short"/>
    <property type="match status" value="1"/>
</dbReference>
<keyword evidence="2" id="KW-0560">Oxidoreductase</keyword>
<dbReference type="eggNOG" id="KOG1201">
    <property type="taxonomic scope" value="Eukaryota"/>
</dbReference>
<dbReference type="PRINTS" id="PR00081">
    <property type="entry name" value="GDHRDH"/>
</dbReference>
<dbReference type="PRINTS" id="PR00080">
    <property type="entry name" value="SDRFAMILY"/>
</dbReference>
<dbReference type="EMBL" id="ADBL01003024">
    <property type="status" value="NOT_ANNOTATED_CDS"/>
    <property type="molecule type" value="Genomic_DNA"/>
</dbReference>
<dbReference type="EnsemblFungi" id="MAPG_12024T0">
    <property type="protein sequence ID" value="MAPG_12024T0"/>
    <property type="gene ID" value="MAPG_12024"/>
</dbReference>
<reference evidence="5" key="3">
    <citation type="submission" date="2011-03" db="EMBL/GenBank/DDBJ databases">
        <title>Annotation of Magnaporthe poae ATCC 64411.</title>
        <authorList>
            <person name="Ma L.-J."/>
            <person name="Dead R."/>
            <person name="Young S.K."/>
            <person name="Zeng Q."/>
            <person name="Gargeya S."/>
            <person name="Fitzgerald M."/>
            <person name="Haas B."/>
            <person name="Abouelleil A."/>
            <person name="Alvarado L."/>
            <person name="Arachchi H.M."/>
            <person name="Berlin A."/>
            <person name="Brown A."/>
            <person name="Chapman S.B."/>
            <person name="Chen Z."/>
            <person name="Dunbar C."/>
            <person name="Freedman E."/>
            <person name="Gearin G."/>
            <person name="Gellesch M."/>
            <person name="Goldberg J."/>
            <person name="Griggs A."/>
            <person name="Gujja S."/>
            <person name="Heiman D."/>
            <person name="Howarth C."/>
            <person name="Larson L."/>
            <person name="Lui A."/>
            <person name="MacDonald P.J.P."/>
            <person name="Mehta T."/>
            <person name="Montmayeur A."/>
            <person name="Murphy C."/>
            <person name="Neiman D."/>
            <person name="Pearson M."/>
            <person name="Priest M."/>
            <person name="Roberts A."/>
            <person name="Saif S."/>
            <person name="Shea T."/>
            <person name="Shenoy N."/>
            <person name="Sisk P."/>
            <person name="Stolte C."/>
            <person name="Sykes S."/>
            <person name="Yandava C."/>
            <person name="Wortman J."/>
            <person name="Nusbaum C."/>
            <person name="Birren B."/>
        </authorList>
    </citation>
    <scope>NUCLEOTIDE SEQUENCE</scope>
    <source>
        <strain evidence="5">ATCC 64411</strain>
    </source>
</reference>
<reference evidence="5" key="2">
    <citation type="submission" date="2010-05" db="EMBL/GenBank/DDBJ databases">
        <title>The Genome Sequence of Magnaporthe poae strain ATCC 64411.</title>
        <authorList>
            <consortium name="The Broad Institute Genome Sequencing Platform"/>
            <consortium name="Broad Institute Genome Sequencing Center for Infectious Disease"/>
            <person name="Ma L.-J."/>
            <person name="Dead R."/>
            <person name="Young S."/>
            <person name="Zeng Q."/>
            <person name="Koehrsen M."/>
            <person name="Alvarado L."/>
            <person name="Berlin A."/>
            <person name="Chapman S.B."/>
            <person name="Chen Z."/>
            <person name="Freedman E."/>
            <person name="Gellesch M."/>
            <person name="Goldberg J."/>
            <person name="Griggs A."/>
            <person name="Gujja S."/>
            <person name="Heilman E.R."/>
            <person name="Heiman D."/>
            <person name="Hepburn T."/>
            <person name="Howarth C."/>
            <person name="Jen D."/>
            <person name="Larson L."/>
            <person name="Mehta T."/>
            <person name="Neiman D."/>
            <person name="Pearson M."/>
            <person name="Roberts A."/>
            <person name="Saif S."/>
            <person name="Shea T."/>
            <person name="Shenoy N."/>
            <person name="Sisk P."/>
            <person name="Stolte C."/>
            <person name="Sykes S."/>
            <person name="Walk T."/>
            <person name="White J."/>
            <person name="Yandava C."/>
            <person name="Haas B."/>
            <person name="Nusbaum C."/>
            <person name="Birren B."/>
        </authorList>
    </citation>
    <scope>NUCLEOTIDE SEQUENCE</scope>
    <source>
        <strain evidence="5">ATCC 64411</strain>
    </source>
</reference>
<dbReference type="OrthoDB" id="5840532at2759"/>
<dbReference type="GO" id="GO:0016616">
    <property type="term" value="F:oxidoreductase activity, acting on the CH-OH group of donors, NAD or NADP as acceptor"/>
    <property type="evidence" value="ECO:0007669"/>
    <property type="project" value="TreeGrafter"/>
</dbReference>
<dbReference type="InterPro" id="IPR002347">
    <property type="entry name" value="SDR_fam"/>
</dbReference>
<evidence type="ECO:0000313" key="5">
    <source>
        <dbReference type="EMBL" id="KLU93083.1"/>
    </source>
</evidence>
<name>A0A0C4EGP3_MAGP6</name>
<protein>
    <submittedName>
        <fullName evidence="5">Epidermal retinal dehydrogenase 2</fullName>
    </submittedName>
</protein>
<dbReference type="Gene3D" id="3.40.50.720">
    <property type="entry name" value="NAD(P)-binding Rossmann-like Domain"/>
    <property type="match status" value="1"/>
</dbReference>
<gene>
    <name evidence="5" type="ORF">MAPG_12024</name>
</gene>